<dbReference type="STRING" id="1178825.SAMN05216261_2481"/>
<organism evidence="2 3">
    <name type="scientific">Algibacter luteus</name>
    <dbReference type="NCBI Taxonomy" id="1178825"/>
    <lineage>
        <taxon>Bacteria</taxon>
        <taxon>Pseudomonadati</taxon>
        <taxon>Bacteroidota</taxon>
        <taxon>Flavobacteriia</taxon>
        <taxon>Flavobacteriales</taxon>
        <taxon>Flavobacteriaceae</taxon>
        <taxon>Algibacter</taxon>
    </lineage>
</organism>
<sequence length="39" mass="4512">MLSIFLLFITFNENLSINLLIFNILLNIITLFPKSLIDS</sequence>
<evidence type="ECO:0000313" key="2">
    <source>
        <dbReference type="EMBL" id="SHJ01126.1"/>
    </source>
</evidence>
<keyword evidence="1" id="KW-0812">Transmembrane</keyword>
<protein>
    <submittedName>
        <fullName evidence="2">Uncharacterized protein</fullName>
    </submittedName>
</protein>
<dbReference type="Proteomes" id="UP000184396">
    <property type="component" value="Unassembled WGS sequence"/>
</dbReference>
<evidence type="ECO:0000313" key="3">
    <source>
        <dbReference type="Proteomes" id="UP000184396"/>
    </source>
</evidence>
<keyword evidence="1" id="KW-0472">Membrane</keyword>
<dbReference type="AlphaFoldDB" id="A0A1M6FTV1"/>
<dbReference type="EMBL" id="FQYK01000006">
    <property type="protein sequence ID" value="SHJ01126.1"/>
    <property type="molecule type" value="Genomic_DNA"/>
</dbReference>
<keyword evidence="1" id="KW-1133">Transmembrane helix</keyword>
<gene>
    <name evidence="2" type="ORF">SAMN05216261_2481</name>
</gene>
<keyword evidence="3" id="KW-1185">Reference proteome</keyword>
<reference evidence="2 3" key="1">
    <citation type="submission" date="2016-11" db="EMBL/GenBank/DDBJ databases">
        <authorList>
            <person name="Jaros S."/>
            <person name="Januszkiewicz K."/>
            <person name="Wedrychowicz H."/>
        </authorList>
    </citation>
    <scope>NUCLEOTIDE SEQUENCE [LARGE SCALE GENOMIC DNA]</scope>
    <source>
        <strain evidence="2 3">CGMCC 1.12213</strain>
    </source>
</reference>
<proteinExistence type="predicted"/>
<feature type="transmembrane region" description="Helical" evidence="1">
    <location>
        <begin position="15"/>
        <end position="33"/>
    </location>
</feature>
<accession>A0A1M6FTV1</accession>
<name>A0A1M6FTV1_9FLAO</name>
<evidence type="ECO:0000256" key="1">
    <source>
        <dbReference type="SAM" id="Phobius"/>
    </source>
</evidence>